<accession>A0A0D9Z278</accession>
<proteinExistence type="predicted"/>
<dbReference type="Proteomes" id="UP000026961">
    <property type="component" value="Chromosome 3"/>
</dbReference>
<evidence type="ECO:0000313" key="3">
    <source>
        <dbReference type="Proteomes" id="UP000026961"/>
    </source>
</evidence>
<dbReference type="EnsemblPlants" id="OGLUM03G04030.1">
    <property type="protein sequence ID" value="OGLUM03G04030.1"/>
    <property type="gene ID" value="OGLUM03G04030"/>
</dbReference>
<name>A0A0D9Z278_9ORYZ</name>
<reference evidence="2" key="1">
    <citation type="submission" date="2015-04" db="UniProtKB">
        <authorList>
            <consortium name="EnsemblPlants"/>
        </authorList>
    </citation>
    <scope>IDENTIFICATION</scope>
</reference>
<evidence type="ECO:0000313" key="2">
    <source>
        <dbReference type="EnsemblPlants" id="OGLUM03G04030.1"/>
    </source>
</evidence>
<dbReference type="AlphaFoldDB" id="A0A0D9Z278"/>
<feature type="region of interest" description="Disordered" evidence="1">
    <location>
        <begin position="1"/>
        <end position="38"/>
    </location>
</feature>
<keyword evidence="3" id="KW-1185">Reference proteome</keyword>
<evidence type="ECO:0000256" key="1">
    <source>
        <dbReference type="SAM" id="MobiDB-lite"/>
    </source>
</evidence>
<reference evidence="2" key="2">
    <citation type="submission" date="2018-05" db="EMBL/GenBank/DDBJ databases">
        <title>OgluRS3 (Oryza glumaepatula Reference Sequence Version 3).</title>
        <authorList>
            <person name="Zhang J."/>
            <person name="Kudrna D."/>
            <person name="Lee S."/>
            <person name="Talag J."/>
            <person name="Welchert J."/>
            <person name="Wing R.A."/>
        </authorList>
    </citation>
    <scope>NUCLEOTIDE SEQUENCE [LARGE SCALE GENOMIC DNA]</scope>
</reference>
<feature type="compositionally biased region" description="Low complexity" evidence="1">
    <location>
        <begin position="25"/>
        <end position="34"/>
    </location>
</feature>
<protein>
    <submittedName>
        <fullName evidence="2">Uncharacterized protein</fullName>
    </submittedName>
</protein>
<feature type="region of interest" description="Disordered" evidence="1">
    <location>
        <begin position="216"/>
        <end position="253"/>
    </location>
</feature>
<sequence>MAAGLGPRLAMQQQPTVFAPPPPSQQGSASTGPGMERRWRHGRRGWWRGRVSRVVAANSHADAGTAVATAKSGVATVSPSPRGMTMVVALSKASRGQAGGAQEGMAARDPELQIGHDGRLEDELRQQGGNGGLMWSPAAETASTGPFVDSLGRSFWGPIGGAAGPTSQCPVLGRIQEHRERRGCDREKDREAVTAHTQRDGTVVLASPVWRGRQRWLRVKKGSNDGSCTRTEQRQRRAEGGSGSARLDNDDEE</sequence>
<dbReference type="HOGENOM" id="CLU_1099956_0_0_1"/>
<dbReference type="Gramene" id="OGLUM03G04030.1">
    <property type="protein sequence ID" value="OGLUM03G04030.1"/>
    <property type="gene ID" value="OGLUM03G04030"/>
</dbReference>
<feature type="region of interest" description="Disordered" evidence="1">
    <location>
        <begin position="180"/>
        <end position="200"/>
    </location>
</feature>
<organism evidence="2">
    <name type="scientific">Oryza glumipatula</name>
    <dbReference type="NCBI Taxonomy" id="40148"/>
    <lineage>
        <taxon>Eukaryota</taxon>
        <taxon>Viridiplantae</taxon>
        <taxon>Streptophyta</taxon>
        <taxon>Embryophyta</taxon>
        <taxon>Tracheophyta</taxon>
        <taxon>Spermatophyta</taxon>
        <taxon>Magnoliopsida</taxon>
        <taxon>Liliopsida</taxon>
        <taxon>Poales</taxon>
        <taxon>Poaceae</taxon>
        <taxon>BOP clade</taxon>
        <taxon>Oryzoideae</taxon>
        <taxon>Oryzeae</taxon>
        <taxon>Oryzinae</taxon>
        <taxon>Oryza</taxon>
    </lineage>
</organism>
<feature type="compositionally biased region" description="Basic and acidic residues" evidence="1">
    <location>
        <begin position="180"/>
        <end position="199"/>
    </location>
</feature>